<keyword evidence="2" id="KW-1185">Reference proteome</keyword>
<dbReference type="InterPro" id="IPR058227">
    <property type="entry name" value="RSP_7527-like"/>
</dbReference>
<organism evidence="1 2">
    <name type="scientific">Oceanomicrobium pacificus</name>
    <dbReference type="NCBI Taxonomy" id="2692916"/>
    <lineage>
        <taxon>Bacteria</taxon>
        <taxon>Pseudomonadati</taxon>
        <taxon>Pseudomonadota</taxon>
        <taxon>Alphaproteobacteria</taxon>
        <taxon>Rhodobacterales</taxon>
        <taxon>Paracoccaceae</taxon>
        <taxon>Oceanomicrobium</taxon>
    </lineage>
</organism>
<dbReference type="RefSeq" id="WP_160853984.1">
    <property type="nucleotide sequence ID" value="NZ_WUWG01000003.1"/>
</dbReference>
<reference evidence="1 2" key="1">
    <citation type="submission" date="2019-12" db="EMBL/GenBank/DDBJ databases">
        <title>Strain KN286 was isolated from seawater, which was collected from Caroline Seamount in the tropical western Pacific.</title>
        <authorList>
            <person name="Wang Q."/>
        </authorList>
    </citation>
    <scope>NUCLEOTIDE SEQUENCE [LARGE SCALE GENOMIC DNA]</scope>
    <source>
        <strain evidence="1 2">KN286</strain>
    </source>
</reference>
<dbReference type="Proteomes" id="UP000436016">
    <property type="component" value="Unassembled WGS sequence"/>
</dbReference>
<name>A0A6B0TWD4_9RHOB</name>
<proteinExistence type="predicted"/>
<evidence type="ECO:0000313" key="2">
    <source>
        <dbReference type="Proteomes" id="UP000436016"/>
    </source>
</evidence>
<sequence length="67" mass="7569">MTGPRTGDLDMSQYDFRVPDINEREAYIARAHEMRAEAVRDSFKALGRAMTAAIRSVATLFKRPTHA</sequence>
<protein>
    <submittedName>
        <fullName evidence="1">Uncharacterized protein</fullName>
    </submittedName>
</protein>
<evidence type="ECO:0000313" key="1">
    <source>
        <dbReference type="EMBL" id="MXU65474.1"/>
    </source>
</evidence>
<dbReference type="NCBIfam" id="NF046098">
    <property type="entry name" value="RSP_7527_fam"/>
    <property type="match status" value="1"/>
</dbReference>
<accession>A0A6B0TWD4</accession>
<gene>
    <name evidence="1" type="ORF">GSH16_08435</name>
</gene>
<dbReference type="EMBL" id="WUWG01000003">
    <property type="protein sequence ID" value="MXU65474.1"/>
    <property type="molecule type" value="Genomic_DNA"/>
</dbReference>
<dbReference type="AlphaFoldDB" id="A0A6B0TWD4"/>
<comment type="caution">
    <text evidence="1">The sequence shown here is derived from an EMBL/GenBank/DDBJ whole genome shotgun (WGS) entry which is preliminary data.</text>
</comment>